<dbReference type="GO" id="GO:0000976">
    <property type="term" value="F:transcription cis-regulatory region binding"/>
    <property type="evidence" value="ECO:0007669"/>
    <property type="project" value="TreeGrafter"/>
</dbReference>
<feature type="region of interest" description="Disordered" evidence="3">
    <location>
        <begin position="1"/>
        <end position="20"/>
    </location>
</feature>
<name>A0A1I5C3P2_9ACTN</name>
<dbReference type="InterPro" id="IPR041490">
    <property type="entry name" value="KstR2_TetR_C"/>
</dbReference>
<evidence type="ECO:0000256" key="1">
    <source>
        <dbReference type="ARBA" id="ARBA00023125"/>
    </source>
</evidence>
<evidence type="ECO:0000313" key="5">
    <source>
        <dbReference type="EMBL" id="SFN81496.1"/>
    </source>
</evidence>
<dbReference type="PRINTS" id="PR00455">
    <property type="entry name" value="HTHTETR"/>
</dbReference>
<dbReference type="AlphaFoldDB" id="A0A1I5C3P2"/>
<evidence type="ECO:0000256" key="2">
    <source>
        <dbReference type="PROSITE-ProRule" id="PRU00335"/>
    </source>
</evidence>
<feature type="domain" description="HTH tetR-type" evidence="4">
    <location>
        <begin position="22"/>
        <end position="82"/>
    </location>
</feature>
<protein>
    <submittedName>
        <fullName evidence="5">DNA-binding transcriptional regulator, AcrR family</fullName>
    </submittedName>
</protein>
<dbReference type="STRING" id="1993.SAMN04489713_103129"/>
<accession>A0A1I5C3P2</accession>
<dbReference type="InParanoid" id="A0A1I5C3P2"/>
<dbReference type="InterPro" id="IPR036271">
    <property type="entry name" value="Tet_transcr_reg_TetR-rel_C_sf"/>
</dbReference>
<dbReference type="Proteomes" id="UP000183413">
    <property type="component" value="Unassembled WGS sequence"/>
</dbReference>
<organism evidence="5 6">
    <name type="scientific">Actinomadura madurae</name>
    <dbReference type="NCBI Taxonomy" id="1993"/>
    <lineage>
        <taxon>Bacteria</taxon>
        <taxon>Bacillati</taxon>
        <taxon>Actinomycetota</taxon>
        <taxon>Actinomycetes</taxon>
        <taxon>Streptosporangiales</taxon>
        <taxon>Thermomonosporaceae</taxon>
        <taxon>Actinomadura</taxon>
    </lineage>
</organism>
<dbReference type="RefSeq" id="WP_075020692.1">
    <property type="nucleotide sequence ID" value="NZ_FOVH01000003.1"/>
</dbReference>
<dbReference type="SUPFAM" id="SSF48498">
    <property type="entry name" value="Tetracyclin repressor-like, C-terminal domain"/>
    <property type="match status" value="1"/>
</dbReference>
<evidence type="ECO:0000313" key="6">
    <source>
        <dbReference type="Proteomes" id="UP000183413"/>
    </source>
</evidence>
<sequence length="233" mass="25647">MSGRNPAPRRSYGGRSAEERRAERRERLLAAGLELFGTRGYAATSIERLCATASVSTRNFYEEFSGREELLTTLHRGINERAAEAVSAAYAEAADADLATRVERAVRAFVTATASDPRRARIAFVEVIGVSAGLERHRLGWRTRWEEALLAMTREAVERGEAVDRDHRLTMIAIIGAVNNLVHHWSARDQDVPLDDITAELTHLILAVLTQGGDPLEPPSRAGRSPRHGSGEL</sequence>
<dbReference type="PANTHER" id="PTHR30055:SF226">
    <property type="entry name" value="HTH-TYPE TRANSCRIPTIONAL REGULATOR PKSA"/>
    <property type="match status" value="1"/>
</dbReference>
<dbReference type="Gene3D" id="1.10.357.10">
    <property type="entry name" value="Tetracycline Repressor, domain 2"/>
    <property type="match status" value="1"/>
</dbReference>
<dbReference type="Gene3D" id="1.10.10.60">
    <property type="entry name" value="Homeodomain-like"/>
    <property type="match status" value="1"/>
</dbReference>
<proteinExistence type="predicted"/>
<dbReference type="InterPro" id="IPR009057">
    <property type="entry name" value="Homeodomain-like_sf"/>
</dbReference>
<feature type="region of interest" description="Disordered" evidence="3">
    <location>
        <begin position="212"/>
        <end position="233"/>
    </location>
</feature>
<gene>
    <name evidence="5" type="ORF">SAMN04489713_103129</name>
</gene>
<dbReference type="eggNOG" id="COG1309">
    <property type="taxonomic scope" value="Bacteria"/>
</dbReference>
<keyword evidence="1 2" id="KW-0238">DNA-binding</keyword>
<dbReference type="InterPro" id="IPR050109">
    <property type="entry name" value="HTH-type_TetR-like_transc_reg"/>
</dbReference>
<dbReference type="SUPFAM" id="SSF46689">
    <property type="entry name" value="Homeodomain-like"/>
    <property type="match status" value="1"/>
</dbReference>
<dbReference type="InterPro" id="IPR001647">
    <property type="entry name" value="HTH_TetR"/>
</dbReference>
<dbReference type="PROSITE" id="PS50977">
    <property type="entry name" value="HTH_TETR_2"/>
    <property type="match status" value="1"/>
</dbReference>
<dbReference type="PANTHER" id="PTHR30055">
    <property type="entry name" value="HTH-TYPE TRANSCRIPTIONAL REGULATOR RUTR"/>
    <property type="match status" value="1"/>
</dbReference>
<evidence type="ECO:0000256" key="3">
    <source>
        <dbReference type="SAM" id="MobiDB-lite"/>
    </source>
</evidence>
<dbReference type="FunCoup" id="A0A1I5C3P2">
    <property type="interactions" value="2"/>
</dbReference>
<reference evidence="5 6" key="1">
    <citation type="submission" date="2016-10" db="EMBL/GenBank/DDBJ databases">
        <authorList>
            <person name="de Groot N.N."/>
        </authorList>
    </citation>
    <scope>NUCLEOTIDE SEQUENCE [LARGE SCALE GENOMIC DNA]</scope>
    <source>
        <strain evidence="5 6">DSM 43067</strain>
    </source>
</reference>
<dbReference type="Pfam" id="PF00440">
    <property type="entry name" value="TetR_N"/>
    <property type="match status" value="1"/>
</dbReference>
<dbReference type="GO" id="GO:0003700">
    <property type="term" value="F:DNA-binding transcription factor activity"/>
    <property type="evidence" value="ECO:0007669"/>
    <property type="project" value="TreeGrafter"/>
</dbReference>
<dbReference type="Pfam" id="PF17932">
    <property type="entry name" value="TetR_C_24"/>
    <property type="match status" value="1"/>
</dbReference>
<dbReference type="EMBL" id="FOVH01000003">
    <property type="protein sequence ID" value="SFN81496.1"/>
    <property type="molecule type" value="Genomic_DNA"/>
</dbReference>
<keyword evidence="6" id="KW-1185">Reference proteome</keyword>
<evidence type="ECO:0000259" key="4">
    <source>
        <dbReference type="PROSITE" id="PS50977"/>
    </source>
</evidence>
<feature type="DNA-binding region" description="H-T-H motif" evidence="2">
    <location>
        <begin position="45"/>
        <end position="64"/>
    </location>
</feature>